<keyword evidence="7" id="KW-1185">Reference proteome</keyword>
<feature type="transmembrane region" description="Helical" evidence="4">
    <location>
        <begin position="217"/>
        <end position="237"/>
    </location>
</feature>
<feature type="transmembrane region" description="Helical" evidence="4">
    <location>
        <begin position="374"/>
        <end position="395"/>
    </location>
</feature>
<feature type="transmembrane region" description="Helical" evidence="4">
    <location>
        <begin position="136"/>
        <end position="159"/>
    </location>
</feature>
<evidence type="ECO:0000313" key="7">
    <source>
        <dbReference type="Proteomes" id="UP000032266"/>
    </source>
</evidence>
<dbReference type="EMBL" id="CP007142">
    <property type="protein sequence ID" value="AJQ92337.1"/>
    <property type="molecule type" value="Genomic_DNA"/>
</dbReference>
<dbReference type="RefSeq" id="WP_044615425.1">
    <property type="nucleotide sequence ID" value="NZ_CP007142.1"/>
</dbReference>
<proteinExistence type="predicted"/>
<gene>
    <name evidence="6" type="ORF">YC6258_00287</name>
</gene>
<dbReference type="PANTHER" id="PTHR11360">
    <property type="entry name" value="MONOCARBOXYLATE TRANSPORTER"/>
    <property type="match status" value="1"/>
</dbReference>
<organism evidence="6 7">
    <name type="scientific">Gynuella sunshinyii YC6258</name>
    <dbReference type="NCBI Taxonomy" id="1445510"/>
    <lineage>
        <taxon>Bacteria</taxon>
        <taxon>Pseudomonadati</taxon>
        <taxon>Pseudomonadota</taxon>
        <taxon>Gammaproteobacteria</taxon>
        <taxon>Oceanospirillales</taxon>
        <taxon>Saccharospirillaceae</taxon>
        <taxon>Gynuella</taxon>
    </lineage>
</organism>
<evidence type="ECO:0000259" key="5">
    <source>
        <dbReference type="PROSITE" id="PS50850"/>
    </source>
</evidence>
<feature type="transmembrane region" description="Helical" evidence="4">
    <location>
        <begin position="165"/>
        <end position="187"/>
    </location>
</feature>
<sequence>MNLSRYQLTLAILVGVLVTFLASAIKGSYQVYFVDLTELYGRSRGTFALTGAIFGLTIGLMSPLVGWICDRYGAIQTILSGAVATVLVYFLLGFMQSYFLFLVLYGLIAAYALTAMTFVPLGLLVDRIFEQQHKGLAFAAITNGTAIGFMVLSPLWVWLNGFVSWSIVCLAIGTVFLVIVIPALLLLNRALPDIVATPSEKQLTPGLSLHRQITGTAFLLLAISFAGCGSSMAFIDVHLVPAMQHSLDGSENHRETIASTLSLLGMAELLGALGVGWLLRFLKPGLFLAFLYGIRALSLVLITNTQSPSTFIVFGIIFGLSYMGTVIITSLMCLSIFGAQVKGKIFGFLFTIHQLSVFITVWAGGVIFDLTQSYQWVTLFVAGMCVVSVFAALILQTQQKKEAAIYQQSLNS</sequence>
<dbReference type="PROSITE" id="PS50850">
    <property type="entry name" value="MFS"/>
    <property type="match status" value="1"/>
</dbReference>
<dbReference type="KEGG" id="gsn:YC6258_00287"/>
<reference evidence="6 7" key="1">
    <citation type="submission" date="2014-01" db="EMBL/GenBank/DDBJ databases">
        <title>Full genme sequencing of cellulolytic bacterium Gynuella sunshinyii YC6258T gen. nov., sp. nov.</title>
        <authorList>
            <person name="Khan H."/>
            <person name="Chung E.J."/>
            <person name="Chung Y.R."/>
        </authorList>
    </citation>
    <scope>NUCLEOTIDE SEQUENCE [LARGE SCALE GENOMIC DNA]</scope>
    <source>
        <strain evidence="6 7">YC6258</strain>
    </source>
</reference>
<dbReference type="Pfam" id="PF07690">
    <property type="entry name" value="MFS_1"/>
    <property type="match status" value="1"/>
</dbReference>
<dbReference type="Proteomes" id="UP000032266">
    <property type="component" value="Chromosome"/>
</dbReference>
<keyword evidence="3 4" id="KW-0472">Membrane</keyword>
<dbReference type="AlphaFoldDB" id="A0A0C5VCW7"/>
<dbReference type="SUPFAM" id="SSF103473">
    <property type="entry name" value="MFS general substrate transporter"/>
    <property type="match status" value="1"/>
</dbReference>
<feature type="transmembrane region" description="Helical" evidence="4">
    <location>
        <begin position="74"/>
        <end position="92"/>
    </location>
</feature>
<keyword evidence="2 4" id="KW-1133">Transmembrane helix</keyword>
<feature type="domain" description="Major facilitator superfamily (MFS) profile" evidence="5">
    <location>
        <begin position="8"/>
        <end position="400"/>
    </location>
</feature>
<feature type="transmembrane region" description="Helical" evidence="4">
    <location>
        <begin position="48"/>
        <end position="67"/>
    </location>
</feature>
<feature type="transmembrane region" description="Helical" evidence="4">
    <location>
        <begin position="311"/>
        <end position="334"/>
    </location>
</feature>
<protein>
    <submittedName>
        <fullName evidence="6">Arabinose efflux permease</fullName>
    </submittedName>
</protein>
<dbReference type="STRING" id="1445510.YC6258_00287"/>
<evidence type="ECO:0000256" key="2">
    <source>
        <dbReference type="ARBA" id="ARBA00022989"/>
    </source>
</evidence>
<feature type="transmembrane region" description="Helical" evidence="4">
    <location>
        <begin position="286"/>
        <end position="305"/>
    </location>
</feature>
<feature type="transmembrane region" description="Helical" evidence="4">
    <location>
        <begin position="257"/>
        <end position="279"/>
    </location>
</feature>
<dbReference type="HOGENOM" id="CLU_001265_59_9_6"/>
<keyword evidence="1 4" id="KW-0812">Transmembrane</keyword>
<evidence type="ECO:0000256" key="3">
    <source>
        <dbReference type="ARBA" id="ARBA00023136"/>
    </source>
</evidence>
<evidence type="ECO:0000313" key="6">
    <source>
        <dbReference type="EMBL" id="AJQ92337.1"/>
    </source>
</evidence>
<dbReference type="InterPro" id="IPR011701">
    <property type="entry name" value="MFS"/>
</dbReference>
<dbReference type="OrthoDB" id="146345at2"/>
<dbReference type="GO" id="GO:0022857">
    <property type="term" value="F:transmembrane transporter activity"/>
    <property type="evidence" value="ECO:0007669"/>
    <property type="project" value="InterPro"/>
</dbReference>
<dbReference type="CDD" id="cd17355">
    <property type="entry name" value="MFS_YcxA_like"/>
    <property type="match status" value="1"/>
</dbReference>
<dbReference type="InterPro" id="IPR036259">
    <property type="entry name" value="MFS_trans_sf"/>
</dbReference>
<dbReference type="PANTHER" id="PTHR11360:SF284">
    <property type="entry name" value="EG:103B4.3 PROTEIN-RELATED"/>
    <property type="match status" value="1"/>
</dbReference>
<dbReference type="Gene3D" id="1.20.1250.20">
    <property type="entry name" value="MFS general substrate transporter like domains"/>
    <property type="match status" value="2"/>
</dbReference>
<name>A0A0C5VCW7_9GAMM</name>
<evidence type="ECO:0000256" key="4">
    <source>
        <dbReference type="SAM" id="Phobius"/>
    </source>
</evidence>
<feature type="transmembrane region" description="Helical" evidence="4">
    <location>
        <begin position="346"/>
        <end position="368"/>
    </location>
</feature>
<evidence type="ECO:0000256" key="1">
    <source>
        <dbReference type="ARBA" id="ARBA00022692"/>
    </source>
</evidence>
<dbReference type="InterPro" id="IPR020846">
    <property type="entry name" value="MFS_dom"/>
</dbReference>
<accession>A0A0C5VCW7</accession>
<dbReference type="InterPro" id="IPR050327">
    <property type="entry name" value="Proton-linked_MCT"/>
</dbReference>
<feature type="transmembrane region" description="Helical" evidence="4">
    <location>
        <begin position="98"/>
        <end position="124"/>
    </location>
</feature>